<dbReference type="Proteomes" id="UP001631969">
    <property type="component" value="Unassembled WGS sequence"/>
</dbReference>
<accession>A0ACC7P861</accession>
<evidence type="ECO:0000313" key="1">
    <source>
        <dbReference type="EMBL" id="MFM9330537.1"/>
    </source>
</evidence>
<keyword evidence="2" id="KW-1185">Reference proteome</keyword>
<dbReference type="EMBL" id="JBJURJ010000013">
    <property type="protein sequence ID" value="MFM9330537.1"/>
    <property type="molecule type" value="Genomic_DNA"/>
</dbReference>
<organism evidence="1 2">
    <name type="scientific">Paenibacillus mesotrionivorans</name>
    <dbReference type="NCBI Taxonomy" id="3160968"/>
    <lineage>
        <taxon>Bacteria</taxon>
        <taxon>Bacillati</taxon>
        <taxon>Bacillota</taxon>
        <taxon>Bacilli</taxon>
        <taxon>Bacillales</taxon>
        <taxon>Paenibacillaceae</taxon>
        <taxon>Paenibacillus</taxon>
    </lineage>
</organism>
<proteinExistence type="predicted"/>
<gene>
    <name evidence="1" type="ORF">ACI1P1_19745</name>
</gene>
<name>A0ACC7P861_9BACL</name>
<evidence type="ECO:0000313" key="2">
    <source>
        <dbReference type="Proteomes" id="UP001631969"/>
    </source>
</evidence>
<sequence>MEPLMQLNEAMRYIEAHLEEEIDFDRVGQLACCSEYHFRRMFSFLSGLPLGEYIRRRRLAQAALELRDTGVKVIDLALKYGYDSPDAFTRAFQNLHGLTPTEARKPGASLKAVPPMTFQLTVTGGNDMDYRIIEKEAFSITGLHKRVPLQYNGVNPEIAKMWASLTMEDIVELKGLSNVEPAGLVSASLNFSEGRADGGELDHYIGVAVDAPPAGKWESLAVPAGAWAVFTAVGPFPETLQKVWGSIYAEWFPMSGYEAAPGPEMLWNESKDTSKPDYKSEIWIPVKKKGG</sequence>
<comment type="caution">
    <text evidence="1">The sequence shown here is derived from an EMBL/GenBank/DDBJ whole genome shotgun (WGS) entry which is preliminary data.</text>
</comment>
<protein>
    <submittedName>
        <fullName evidence="1">GyrI-like domain-containing protein</fullName>
    </submittedName>
</protein>
<reference evidence="1" key="1">
    <citation type="submission" date="2024-12" db="EMBL/GenBank/DDBJ databases">
        <authorList>
            <person name="Wu N."/>
        </authorList>
    </citation>
    <scope>NUCLEOTIDE SEQUENCE</scope>
    <source>
        <strain evidence="1">P15</strain>
    </source>
</reference>